<feature type="region of interest" description="Disordered" evidence="1">
    <location>
        <begin position="327"/>
        <end position="356"/>
    </location>
</feature>
<evidence type="ECO:0000313" key="2">
    <source>
        <dbReference type="EMBL" id="KAF2159440.1"/>
    </source>
</evidence>
<dbReference type="GeneID" id="54567848"/>
<feature type="compositionally biased region" description="Basic residues" evidence="1">
    <location>
        <begin position="1"/>
        <end position="11"/>
    </location>
</feature>
<name>A0A6A6BZX1_ZASCE</name>
<dbReference type="EMBL" id="ML993637">
    <property type="protein sequence ID" value="KAF2159440.1"/>
    <property type="molecule type" value="Genomic_DNA"/>
</dbReference>
<feature type="compositionally biased region" description="Basic and acidic residues" evidence="1">
    <location>
        <begin position="327"/>
        <end position="340"/>
    </location>
</feature>
<feature type="region of interest" description="Disordered" evidence="1">
    <location>
        <begin position="1"/>
        <end position="200"/>
    </location>
</feature>
<reference evidence="2" key="1">
    <citation type="journal article" date="2020" name="Stud. Mycol.">
        <title>101 Dothideomycetes genomes: a test case for predicting lifestyles and emergence of pathogens.</title>
        <authorList>
            <person name="Haridas S."/>
            <person name="Albert R."/>
            <person name="Binder M."/>
            <person name="Bloem J."/>
            <person name="Labutti K."/>
            <person name="Salamov A."/>
            <person name="Andreopoulos B."/>
            <person name="Baker S."/>
            <person name="Barry K."/>
            <person name="Bills G."/>
            <person name="Bluhm B."/>
            <person name="Cannon C."/>
            <person name="Castanera R."/>
            <person name="Culley D."/>
            <person name="Daum C."/>
            <person name="Ezra D."/>
            <person name="Gonzalez J."/>
            <person name="Henrissat B."/>
            <person name="Kuo A."/>
            <person name="Liang C."/>
            <person name="Lipzen A."/>
            <person name="Lutzoni F."/>
            <person name="Magnuson J."/>
            <person name="Mondo S."/>
            <person name="Nolan M."/>
            <person name="Ohm R."/>
            <person name="Pangilinan J."/>
            <person name="Park H.-J."/>
            <person name="Ramirez L."/>
            <person name="Alfaro M."/>
            <person name="Sun H."/>
            <person name="Tritt A."/>
            <person name="Yoshinaga Y."/>
            <person name="Zwiers L.-H."/>
            <person name="Turgeon B."/>
            <person name="Goodwin S."/>
            <person name="Spatafora J."/>
            <person name="Crous P."/>
            <person name="Grigoriev I."/>
        </authorList>
    </citation>
    <scope>NUCLEOTIDE SEQUENCE</scope>
    <source>
        <strain evidence="2">ATCC 36951</strain>
    </source>
</reference>
<evidence type="ECO:0000256" key="1">
    <source>
        <dbReference type="SAM" id="MobiDB-lite"/>
    </source>
</evidence>
<organism evidence="2 3">
    <name type="scientific">Zasmidium cellare ATCC 36951</name>
    <dbReference type="NCBI Taxonomy" id="1080233"/>
    <lineage>
        <taxon>Eukaryota</taxon>
        <taxon>Fungi</taxon>
        <taxon>Dikarya</taxon>
        <taxon>Ascomycota</taxon>
        <taxon>Pezizomycotina</taxon>
        <taxon>Dothideomycetes</taxon>
        <taxon>Dothideomycetidae</taxon>
        <taxon>Mycosphaerellales</taxon>
        <taxon>Mycosphaerellaceae</taxon>
        <taxon>Zasmidium</taxon>
    </lineage>
</organism>
<gene>
    <name evidence="2" type="ORF">M409DRAFT_60789</name>
</gene>
<accession>A0A6A6BZX1</accession>
<protein>
    <submittedName>
        <fullName evidence="2">Uncharacterized protein</fullName>
    </submittedName>
</protein>
<keyword evidence="3" id="KW-1185">Reference proteome</keyword>
<feature type="compositionally biased region" description="Polar residues" evidence="1">
    <location>
        <begin position="50"/>
        <end position="81"/>
    </location>
</feature>
<evidence type="ECO:0000313" key="3">
    <source>
        <dbReference type="Proteomes" id="UP000799537"/>
    </source>
</evidence>
<feature type="compositionally biased region" description="Polar residues" evidence="1">
    <location>
        <begin position="20"/>
        <end position="41"/>
    </location>
</feature>
<feature type="compositionally biased region" description="Low complexity" evidence="1">
    <location>
        <begin position="145"/>
        <end position="166"/>
    </location>
</feature>
<dbReference type="AlphaFoldDB" id="A0A6A6BZX1"/>
<proteinExistence type="predicted"/>
<dbReference type="Proteomes" id="UP000799537">
    <property type="component" value="Unassembled WGS sequence"/>
</dbReference>
<dbReference type="RefSeq" id="XP_033660329.1">
    <property type="nucleotide sequence ID" value="XM_033814576.1"/>
</dbReference>
<sequence>MDLSPSHRHRQTPSGPRHPQSLTEAQMPRTSQSAYIATPTQEEGYPEMVQISNRSALVPSTSMRHSRSRQTAPASHHSAQPTVRAVPEAESAIAVNYHPPSSPALSRPRYTSYPDRDYPHAPPPARHRSRSPANSPPPASRMEAQSTTTSHSHRQPPSTTSTSQQQRRTESSHTRTPFQPAQAYHGQRQQDPHRLLPTTGGAPRCFSFELAPANNEFVYTPPRTSDNEIISSDQNRRPQFRPVLRSVPDTVRDVSADHLALIFARPAAFDESRRVPENLPEDPNIRQEFAEGFIYETGVDYETVEGNIPSSPPVFDQYMLFEEGRMETDEGHSTTRRVSEDDAGDFSQVEMPGMWR</sequence>